<feature type="transmembrane region" description="Helical" evidence="1">
    <location>
        <begin position="12"/>
        <end position="29"/>
    </location>
</feature>
<accession>A0A497ENG7</accession>
<evidence type="ECO:0000313" key="4">
    <source>
        <dbReference type="Proteomes" id="UP000272051"/>
    </source>
</evidence>
<keyword evidence="1" id="KW-0812">Transmembrane</keyword>
<comment type="caution">
    <text evidence="3">The sequence shown here is derived from an EMBL/GenBank/DDBJ whole genome shotgun (WGS) entry which is preliminary data.</text>
</comment>
<reference evidence="3 4" key="1">
    <citation type="submission" date="2018-06" db="EMBL/GenBank/DDBJ databases">
        <title>Extensive metabolic versatility and redundancy in microbially diverse, dynamic hydrothermal sediments.</title>
        <authorList>
            <person name="Dombrowski N."/>
            <person name="Teske A."/>
            <person name="Baker B.J."/>
        </authorList>
    </citation>
    <scope>NUCLEOTIDE SEQUENCE [LARGE SCALE GENOMIC DNA]</scope>
    <source>
        <strain evidence="3">B34_G17</strain>
    </source>
</reference>
<proteinExistence type="predicted"/>
<feature type="transmembrane region" description="Helical" evidence="1">
    <location>
        <begin position="49"/>
        <end position="66"/>
    </location>
</feature>
<evidence type="ECO:0000259" key="2">
    <source>
        <dbReference type="Pfam" id="PF04892"/>
    </source>
</evidence>
<dbReference type="PANTHER" id="PTHR28008:SF1">
    <property type="entry name" value="DOMAIN PROTEIN, PUTATIVE (AFU_ORTHOLOGUE AFUA_3G10980)-RELATED"/>
    <property type="match status" value="1"/>
</dbReference>
<dbReference type="InterPro" id="IPR006976">
    <property type="entry name" value="VanZ-like"/>
</dbReference>
<evidence type="ECO:0000313" key="3">
    <source>
        <dbReference type="EMBL" id="RLE48746.1"/>
    </source>
</evidence>
<feature type="transmembrane region" description="Helical" evidence="1">
    <location>
        <begin position="97"/>
        <end position="118"/>
    </location>
</feature>
<feature type="domain" description="VanZ-like" evidence="2">
    <location>
        <begin position="47"/>
        <end position="117"/>
    </location>
</feature>
<keyword evidence="1" id="KW-1133">Transmembrane helix</keyword>
<dbReference type="AlphaFoldDB" id="A0A497ENG7"/>
<dbReference type="EMBL" id="QMQX01000239">
    <property type="protein sequence ID" value="RLE48746.1"/>
    <property type="molecule type" value="Genomic_DNA"/>
</dbReference>
<protein>
    <recommendedName>
        <fullName evidence="2">VanZ-like domain-containing protein</fullName>
    </recommendedName>
</protein>
<name>A0A497ENG7_9CREN</name>
<feature type="transmembrane region" description="Helical" evidence="1">
    <location>
        <begin position="73"/>
        <end position="91"/>
    </location>
</feature>
<dbReference type="Pfam" id="PF04892">
    <property type="entry name" value="VanZ"/>
    <property type="match status" value="1"/>
</dbReference>
<organism evidence="3 4">
    <name type="scientific">Thermoproteota archaeon</name>
    <dbReference type="NCBI Taxonomy" id="2056631"/>
    <lineage>
        <taxon>Archaea</taxon>
        <taxon>Thermoproteota</taxon>
    </lineage>
</organism>
<gene>
    <name evidence="3" type="ORF">DRJ33_08780</name>
</gene>
<dbReference type="Proteomes" id="UP000272051">
    <property type="component" value="Unassembled WGS sequence"/>
</dbReference>
<sequence>MKSNLKVLNLNLKYLPAILYMALIFYMSSIPVPKPVGQILIHFDPEKHLAHLVEYAILSILLYLASRNYCKSFIIGALYGLSDEIHQYFVPTRFFDLFDLTFDCIGALVGALLASLMYKVVIKKVNKLGVVQQQRVCPH</sequence>
<dbReference type="NCBIfam" id="NF037970">
    <property type="entry name" value="vanZ_1"/>
    <property type="match status" value="1"/>
</dbReference>
<evidence type="ECO:0000256" key="1">
    <source>
        <dbReference type="SAM" id="Phobius"/>
    </source>
</evidence>
<dbReference type="PANTHER" id="PTHR28008">
    <property type="entry name" value="DOMAIN PROTEIN, PUTATIVE (AFU_ORTHOLOGUE AFUA_3G10980)-RELATED"/>
    <property type="match status" value="1"/>
</dbReference>
<keyword evidence="1" id="KW-0472">Membrane</keyword>